<protein>
    <submittedName>
        <fullName evidence="4">Mycothiol synthase</fullName>
    </submittedName>
</protein>
<dbReference type="SUPFAM" id="SSF55729">
    <property type="entry name" value="Acyl-CoA N-acyltransferases (Nat)"/>
    <property type="match status" value="2"/>
</dbReference>
<accession>A0ABS4URY1</accession>
<reference evidence="4 5" key="1">
    <citation type="submission" date="2021-03" db="EMBL/GenBank/DDBJ databases">
        <title>Sequencing the genomes of 1000 actinobacteria strains.</title>
        <authorList>
            <person name="Klenk H.-P."/>
        </authorList>
    </citation>
    <scope>NUCLEOTIDE SEQUENCE [LARGE SCALE GENOMIC DNA]</scope>
    <source>
        <strain evidence="4 5">DSM 18824</strain>
    </source>
</reference>
<keyword evidence="2" id="KW-0012">Acyltransferase</keyword>
<dbReference type="InterPro" id="IPR000182">
    <property type="entry name" value="GNAT_dom"/>
</dbReference>
<evidence type="ECO:0000256" key="1">
    <source>
        <dbReference type="ARBA" id="ARBA00022679"/>
    </source>
</evidence>
<dbReference type="Proteomes" id="UP000755585">
    <property type="component" value="Unassembled WGS sequence"/>
</dbReference>
<dbReference type="CDD" id="cd04301">
    <property type="entry name" value="NAT_SF"/>
    <property type="match status" value="2"/>
</dbReference>
<evidence type="ECO:0000313" key="5">
    <source>
        <dbReference type="Proteomes" id="UP000755585"/>
    </source>
</evidence>
<dbReference type="RefSeq" id="WP_209697195.1">
    <property type="nucleotide sequence ID" value="NZ_BAAAVU010000033.1"/>
</dbReference>
<dbReference type="PANTHER" id="PTHR43877">
    <property type="entry name" value="AMINOALKYLPHOSPHONATE N-ACETYLTRANSFERASE-RELATED-RELATED"/>
    <property type="match status" value="1"/>
</dbReference>
<feature type="domain" description="N-acetyltransferase" evidence="3">
    <location>
        <begin position="7"/>
        <end position="164"/>
    </location>
</feature>
<dbReference type="InterPro" id="IPR016181">
    <property type="entry name" value="Acyl_CoA_acyltransferase"/>
</dbReference>
<dbReference type="PROSITE" id="PS51186">
    <property type="entry name" value="GNAT"/>
    <property type="match status" value="2"/>
</dbReference>
<dbReference type="Gene3D" id="3.40.630.30">
    <property type="match status" value="1"/>
</dbReference>
<feature type="domain" description="N-acetyltransferase" evidence="3">
    <location>
        <begin position="172"/>
        <end position="323"/>
    </location>
</feature>
<keyword evidence="1" id="KW-0808">Transferase</keyword>
<name>A0ABS4URY1_9ACTN</name>
<evidence type="ECO:0000313" key="4">
    <source>
        <dbReference type="EMBL" id="MBP2354383.1"/>
    </source>
</evidence>
<keyword evidence="5" id="KW-1185">Reference proteome</keyword>
<dbReference type="EMBL" id="JAGINT010000002">
    <property type="protein sequence ID" value="MBP2354383.1"/>
    <property type="molecule type" value="Genomic_DNA"/>
</dbReference>
<dbReference type="Pfam" id="PF00583">
    <property type="entry name" value="Acetyltransf_1"/>
    <property type="match status" value="2"/>
</dbReference>
<dbReference type="InterPro" id="IPR050832">
    <property type="entry name" value="Bact_Acetyltransf"/>
</dbReference>
<proteinExistence type="predicted"/>
<sequence>MNLPEGIEARPLTTDDAAAMAVLVAAKVVADQDVDNLDAEDLAEELRQPGLDLERDTTSLWEGGQLVGYGLVLASQSVTDLDRVRTDAVVHPEWRGRGFGTALTQWIIDRARELHAATFPEVPGYVAAGAVITNAGAAELLTGFGFEAVRYYFDMRRPFDQPIPDVPLADGFELSPFDGAREDELREAHFEAFSDHWGWTRPTPEAWRARTIESRAFRGAQSYVVTDGDTVAAYVNCYEYPASTEATGVRELYIGQVGTRRAYRGRGLARAALAKVLAEAARAGYERGALGVDGDNPTGALGLYEKLGFSTHQKFVNYQLALA</sequence>
<comment type="caution">
    <text evidence="4">The sequence shown here is derived from an EMBL/GenBank/DDBJ whole genome shotgun (WGS) entry which is preliminary data.</text>
</comment>
<gene>
    <name evidence="4" type="ORF">JOF29_005493</name>
</gene>
<organism evidence="4 5">
    <name type="scientific">Kribbella aluminosa</name>
    <dbReference type="NCBI Taxonomy" id="416017"/>
    <lineage>
        <taxon>Bacteria</taxon>
        <taxon>Bacillati</taxon>
        <taxon>Actinomycetota</taxon>
        <taxon>Actinomycetes</taxon>
        <taxon>Propionibacteriales</taxon>
        <taxon>Kribbellaceae</taxon>
        <taxon>Kribbella</taxon>
    </lineage>
</organism>
<evidence type="ECO:0000259" key="3">
    <source>
        <dbReference type="PROSITE" id="PS51186"/>
    </source>
</evidence>
<evidence type="ECO:0000256" key="2">
    <source>
        <dbReference type="ARBA" id="ARBA00023315"/>
    </source>
</evidence>